<feature type="non-terminal residue" evidence="1">
    <location>
        <position position="1"/>
    </location>
</feature>
<evidence type="ECO:0000313" key="1">
    <source>
        <dbReference type="EMBL" id="GAJ20148.1"/>
    </source>
</evidence>
<proteinExistence type="predicted"/>
<protein>
    <submittedName>
        <fullName evidence="1">Uncharacterized protein</fullName>
    </submittedName>
</protein>
<dbReference type="EMBL" id="BARW01040743">
    <property type="protein sequence ID" value="GAJ20148.1"/>
    <property type="molecule type" value="Genomic_DNA"/>
</dbReference>
<comment type="caution">
    <text evidence="1">The sequence shown here is derived from an EMBL/GenBank/DDBJ whole genome shotgun (WGS) entry which is preliminary data.</text>
</comment>
<name>X1URL1_9ZZZZ</name>
<gene>
    <name evidence="1" type="ORF">S12H4_61398</name>
</gene>
<accession>X1URL1</accession>
<sequence length="34" mass="4108">ENVGPPIETNFKYFVVPTEIFKYLFVVPNRWHLL</sequence>
<organism evidence="1">
    <name type="scientific">marine sediment metagenome</name>
    <dbReference type="NCBI Taxonomy" id="412755"/>
    <lineage>
        <taxon>unclassified sequences</taxon>
        <taxon>metagenomes</taxon>
        <taxon>ecological metagenomes</taxon>
    </lineage>
</organism>
<dbReference type="AlphaFoldDB" id="X1URL1"/>
<reference evidence="1" key="1">
    <citation type="journal article" date="2014" name="Front. Microbiol.">
        <title>High frequency of phylogenetically diverse reductive dehalogenase-homologous genes in deep subseafloor sedimentary metagenomes.</title>
        <authorList>
            <person name="Kawai M."/>
            <person name="Futagami T."/>
            <person name="Toyoda A."/>
            <person name="Takaki Y."/>
            <person name="Nishi S."/>
            <person name="Hori S."/>
            <person name="Arai W."/>
            <person name="Tsubouchi T."/>
            <person name="Morono Y."/>
            <person name="Uchiyama I."/>
            <person name="Ito T."/>
            <person name="Fujiyama A."/>
            <person name="Inagaki F."/>
            <person name="Takami H."/>
        </authorList>
    </citation>
    <scope>NUCLEOTIDE SEQUENCE</scope>
    <source>
        <strain evidence="1">Expedition CK06-06</strain>
    </source>
</reference>